<dbReference type="RefSeq" id="WP_210226166.1">
    <property type="nucleotide sequence ID" value="NZ_CP072800.1"/>
</dbReference>
<dbReference type="InterPro" id="IPR036520">
    <property type="entry name" value="UPF0759_sf"/>
</dbReference>
<reference evidence="1 2" key="1">
    <citation type="submission" date="2021-04" db="EMBL/GenBank/DDBJ databases">
        <title>Genomics, taxonomy and metabolism of representatives of sulfur bacteria of the genus Thiothrix: Thiothrix fructosivorans QT, Thiothrix unzii A1T and three new species, Thiothrix subterranea sp. nov., Thiothrix litoralis sp. nov. and 'Candidatus Thiothrix anitrata' sp. nov.</title>
        <authorList>
            <person name="Ravin N.V."/>
            <person name="Smolyakov D."/>
            <person name="Rudenko T.S."/>
            <person name="Mardanov A.V."/>
            <person name="Beletsky A.V."/>
            <person name="Markov N.D."/>
            <person name="Fomenkov A.I."/>
            <person name="Roberts R.J."/>
            <person name="Karnachuk O.V."/>
            <person name="Novikov A."/>
            <person name="Grabovich M.Y."/>
        </authorList>
    </citation>
    <scope>NUCLEOTIDE SEQUENCE [LARGE SCALE GENOMIC DNA]</scope>
    <source>
        <strain evidence="1 2">A52</strain>
    </source>
</reference>
<proteinExistence type="predicted"/>
<organism evidence="1 2">
    <name type="scientific">Candidatus Thiothrix anitrata</name>
    <dbReference type="NCBI Taxonomy" id="2823902"/>
    <lineage>
        <taxon>Bacteria</taxon>
        <taxon>Pseudomonadati</taxon>
        <taxon>Pseudomonadota</taxon>
        <taxon>Gammaproteobacteria</taxon>
        <taxon>Thiotrichales</taxon>
        <taxon>Thiotrichaceae</taxon>
        <taxon>Thiothrix</taxon>
    </lineage>
</organism>
<dbReference type="EMBL" id="CP072800">
    <property type="protein sequence ID" value="QTR49311.1"/>
    <property type="molecule type" value="Genomic_DNA"/>
</dbReference>
<protein>
    <recommendedName>
        <fullName evidence="3">DUF72 domain-containing protein</fullName>
    </recommendedName>
</protein>
<evidence type="ECO:0000313" key="1">
    <source>
        <dbReference type="EMBL" id="QTR49311.1"/>
    </source>
</evidence>
<sequence>MTLANPGLMSLTLAAYGWMPQDWEQCFYPEDLPSTWRLGYYCNEFNEVLVPAAAWGTGALSDDWSVLPVGFDLYLEINLALLQSAHWVQVRECIETVLAQHINGLWVDTAARAHLPADWEQRFSVHEALNDALLAQMPAEANAQLALLRTGHTLTAVALRELFEQLREQTAHKDVVLFLDAPYPVVAQIQLMRQIYNI</sequence>
<dbReference type="SUPFAM" id="SSF117396">
    <property type="entry name" value="TM1631-like"/>
    <property type="match status" value="1"/>
</dbReference>
<name>A0ABX7X0T8_9GAMM</name>
<gene>
    <name evidence="1" type="ORF">J8380_13755</name>
</gene>
<accession>A0ABX7X0T8</accession>
<dbReference type="Proteomes" id="UP000672027">
    <property type="component" value="Chromosome"/>
</dbReference>
<keyword evidence="2" id="KW-1185">Reference proteome</keyword>
<evidence type="ECO:0000313" key="2">
    <source>
        <dbReference type="Proteomes" id="UP000672027"/>
    </source>
</evidence>
<evidence type="ECO:0008006" key="3">
    <source>
        <dbReference type="Google" id="ProtNLM"/>
    </source>
</evidence>